<protein>
    <submittedName>
        <fullName evidence="1">Uncharacterized protein</fullName>
    </submittedName>
</protein>
<evidence type="ECO:0000313" key="1">
    <source>
        <dbReference type="EMBL" id="RMC14321.1"/>
    </source>
</evidence>
<evidence type="ECO:0000313" key="2">
    <source>
        <dbReference type="Proteomes" id="UP000269221"/>
    </source>
</evidence>
<reference evidence="1 2" key="1">
    <citation type="submission" date="2018-07" db="EMBL/GenBank/DDBJ databases">
        <title>A high quality draft genome assembly of the barn swallow (H. rustica rustica).</title>
        <authorList>
            <person name="Formenti G."/>
            <person name="Chiara M."/>
            <person name="Poveda L."/>
            <person name="Francoijs K.-J."/>
            <person name="Bonisoli-Alquati A."/>
            <person name="Canova L."/>
            <person name="Gianfranceschi L."/>
            <person name="Horner D.S."/>
            <person name="Saino N."/>
        </authorList>
    </citation>
    <scope>NUCLEOTIDE SEQUENCE [LARGE SCALE GENOMIC DNA]</scope>
    <source>
        <strain evidence="1">Chelidonia</strain>
        <tissue evidence="1">Blood</tissue>
    </source>
</reference>
<comment type="caution">
    <text evidence="1">The sequence shown here is derived from an EMBL/GenBank/DDBJ whole genome shotgun (WGS) entry which is preliminary data.</text>
</comment>
<sequence>MESGQVSGQLPKRGEQQAQLDVTCLSLTKRKNEKGPTYRKSRGFIWTIICPICLPKLILKSKYLLNQLQSIILFLLGEHGSGQGWLLESTGNEGVRSWEFYHLLEYPGIRSFFAVLLDFGTLQSRDDPVGLWEPGTVSASWGSVRVLIGMDAVPPGLSREGPVLKTRAIQRDNQGISRDNQVPAIQVMTKRIEFRFANRKKFFTVRVLGHWNRLLREAVDAPSLKVFKAMLDGTLKKLV</sequence>
<dbReference type="Proteomes" id="UP000269221">
    <property type="component" value="Unassembled WGS sequence"/>
</dbReference>
<dbReference type="AlphaFoldDB" id="A0A3M0KNV1"/>
<dbReference type="OrthoDB" id="5062115at2759"/>
<organism evidence="1 2">
    <name type="scientific">Hirundo rustica rustica</name>
    <dbReference type="NCBI Taxonomy" id="333673"/>
    <lineage>
        <taxon>Eukaryota</taxon>
        <taxon>Metazoa</taxon>
        <taxon>Chordata</taxon>
        <taxon>Craniata</taxon>
        <taxon>Vertebrata</taxon>
        <taxon>Euteleostomi</taxon>
        <taxon>Archelosauria</taxon>
        <taxon>Archosauria</taxon>
        <taxon>Dinosauria</taxon>
        <taxon>Saurischia</taxon>
        <taxon>Theropoda</taxon>
        <taxon>Coelurosauria</taxon>
        <taxon>Aves</taxon>
        <taxon>Neognathae</taxon>
        <taxon>Neoaves</taxon>
        <taxon>Telluraves</taxon>
        <taxon>Australaves</taxon>
        <taxon>Passeriformes</taxon>
        <taxon>Sylvioidea</taxon>
        <taxon>Hirundinidae</taxon>
        <taxon>Hirundo</taxon>
    </lineage>
</organism>
<name>A0A3M0KNV1_HIRRU</name>
<dbReference type="EMBL" id="QRBI01000105">
    <property type="protein sequence ID" value="RMC14321.1"/>
    <property type="molecule type" value="Genomic_DNA"/>
</dbReference>
<gene>
    <name evidence="1" type="ORF">DUI87_09415</name>
</gene>
<keyword evidence="2" id="KW-1185">Reference proteome</keyword>
<accession>A0A3M0KNV1</accession>
<proteinExistence type="predicted"/>